<proteinExistence type="predicted"/>
<feature type="compositionally biased region" description="Basic residues" evidence="1">
    <location>
        <begin position="209"/>
        <end position="220"/>
    </location>
</feature>
<protein>
    <recommendedName>
        <fullName evidence="6">Myb-like domain-containing protein</fullName>
    </recommendedName>
</protein>
<dbReference type="OrthoDB" id="6781668at2759"/>
<name>A0A0G4J8U4_PLABS</name>
<reference evidence="3 5" key="2">
    <citation type="submission" date="2018-03" db="EMBL/GenBank/DDBJ databases">
        <authorList>
            <person name="Fogelqvist J."/>
        </authorList>
    </citation>
    <scope>NUCLEOTIDE SEQUENCE [LARGE SCALE GENOMIC DNA]</scope>
</reference>
<dbReference type="Proteomes" id="UP000039324">
    <property type="component" value="Unassembled WGS sequence"/>
</dbReference>
<feature type="region of interest" description="Disordered" evidence="1">
    <location>
        <begin position="381"/>
        <end position="404"/>
    </location>
</feature>
<dbReference type="AlphaFoldDB" id="A0A0G4J8U4"/>
<evidence type="ECO:0000313" key="2">
    <source>
        <dbReference type="EMBL" id="CEP03784.1"/>
    </source>
</evidence>
<evidence type="ECO:0000313" key="5">
    <source>
        <dbReference type="Proteomes" id="UP000290189"/>
    </source>
</evidence>
<sequence>MASVIRRSSSRTVAFSPASSIAATAELHHVLRALSDADYAAVNGNASDGWTRSATQALVDAVMAGRDCGDVDGLPFSAAECRARFERVSAALVTAKRRLDFDGEKSGASANPSAAWPPARQKAWAALATDPNAYYMKWGKPGVAVDEGEWRPDELGLFDKLMKERPPLGQWGLFSLYFPTRTGAQCKKLFETRPRTARCQTLPTVKGVAVKKNKSKKRSAGSKLRPAADERRMPSGPEQSPARPVPGTPQKQPSCIRRVPSPPRKVRQAPSPLEQIPKRVRTIERLGEDAGEVHAGLSNAKGVPPSAPTKQCPAGESDPDRYRGCPVPPDAKQYGLPPKCPTAARPGSKRVSVLPYHTNDTAGSGVVAEKVPTKTAIRGARPLCSTSPVPGREPEQTVPAQGPVGSACPPVRLLEQLQAERANLELGFDNMNYRLISSYRASLHNAVGEQARNAVRAEFLQQAADQARLQTIQSECLACMQRNRLLAYAQAGKFHLPAAAVQDLTATQL</sequence>
<dbReference type="EMBL" id="OVEO01000012">
    <property type="protein sequence ID" value="SPQ99742.1"/>
    <property type="molecule type" value="Genomic_DNA"/>
</dbReference>
<evidence type="ECO:0000313" key="4">
    <source>
        <dbReference type="Proteomes" id="UP000039324"/>
    </source>
</evidence>
<accession>A0A0G4J8U4</accession>
<dbReference type="EMBL" id="CDSF01000155">
    <property type="protein sequence ID" value="CEP03784.1"/>
    <property type="molecule type" value="Genomic_DNA"/>
</dbReference>
<gene>
    <name evidence="2" type="ORF">PBRA_003391</name>
    <name evidence="3" type="ORF">PLBR_LOCUS6957</name>
</gene>
<dbReference type="Proteomes" id="UP000290189">
    <property type="component" value="Unassembled WGS sequence"/>
</dbReference>
<reference evidence="2 4" key="1">
    <citation type="submission" date="2015-02" db="EMBL/GenBank/DDBJ databases">
        <authorList>
            <person name="Chooi Y.-H."/>
        </authorList>
    </citation>
    <scope>NUCLEOTIDE SEQUENCE [LARGE SCALE GENOMIC DNA]</scope>
    <source>
        <strain evidence="2">E3</strain>
    </source>
</reference>
<feature type="region of interest" description="Disordered" evidence="1">
    <location>
        <begin position="294"/>
        <end position="321"/>
    </location>
</feature>
<keyword evidence="4" id="KW-1185">Reference proteome</keyword>
<geneLocation type="mitochondrion" evidence="3"/>
<organism evidence="2 4">
    <name type="scientific">Plasmodiophora brassicae</name>
    <name type="common">Clubroot disease agent</name>
    <dbReference type="NCBI Taxonomy" id="37360"/>
    <lineage>
        <taxon>Eukaryota</taxon>
        <taxon>Sar</taxon>
        <taxon>Rhizaria</taxon>
        <taxon>Endomyxa</taxon>
        <taxon>Phytomyxea</taxon>
        <taxon>Plasmodiophorida</taxon>
        <taxon>Plasmodiophoridae</taxon>
        <taxon>Plasmodiophora</taxon>
    </lineage>
</organism>
<feature type="region of interest" description="Disordered" evidence="1">
    <location>
        <begin position="208"/>
        <end position="279"/>
    </location>
</feature>
<evidence type="ECO:0000256" key="1">
    <source>
        <dbReference type="SAM" id="MobiDB-lite"/>
    </source>
</evidence>
<keyword evidence="3" id="KW-0496">Mitochondrion</keyword>
<evidence type="ECO:0000313" key="3">
    <source>
        <dbReference type="EMBL" id="SPQ99742.1"/>
    </source>
</evidence>
<evidence type="ECO:0008006" key="6">
    <source>
        <dbReference type="Google" id="ProtNLM"/>
    </source>
</evidence>